<gene>
    <name evidence="3" type="ORF">QFZ22_004138</name>
</gene>
<protein>
    <recommendedName>
        <fullName evidence="5">Aromatic ring-opening dioxygenase LigA</fullName>
    </recommendedName>
</protein>
<sequence length="235" mass="25028">MAGRGGRCRELAAGSGALAVALALTVWGAPSASAGGPTSVLVVSPESGETASLYYSDEEYGELERLLGPPGAGARTTPPEANLLAARQINVTWMAHDVSPWRLDQVFPLADTDEVWIHTAERVPESVNGHWHRTKNPPQLRSLLKELGVMGKVSGEGHAIFPAPGQEPWTDAGVVPTEASAGPSSPPDDGTEWWWALPGLAAGAVLALVLRPFALRMRGDRVRREPGPRQELRDL</sequence>
<feature type="transmembrane region" description="Helical" evidence="2">
    <location>
        <begin position="193"/>
        <end position="214"/>
    </location>
</feature>
<name>A0AAW8FH52_9ACTN</name>
<accession>A0AAW8FH52</accession>
<dbReference type="AlphaFoldDB" id="A0AAW8FH52"/>
<evidence type="ECO:0000313" key="4">
    <source>
        <dbReference type="Proteomes" id="UP001234216"/>
    </source>
</evidence>
<proteinExistence type="predicted"/>
<evidence type="ECO:0000256" key="1">
    <source>
        <dbReference type="SAM" id="MobiDB-lite"/>
    </source>
</evidence>
<comment type="caution">
    <text evidence="3">The sequence shown here is derived from an EMBL/GenBank/DDBJ whole genome shotgun (WGS) entry which is preliminary data.</text>
</comment>
<keyword evidence="2" id="KW-0472">Membrane</keyword>
<evidence type="ECO:0000313" key="3">
    <source>
        <dbReference type="EMBL" id="MDQ0908153.1"/>
    </source>
</evidence>
<evidence type="ECO:0008006" key="5">
    <source>
        <dbReference type="Google" id="ProtNLM"/>
    </source>
</evidence>
<feature type="region of interest" description="Disordered" evidence="1">
    <location>
        <begin position="161"/>
        <end position="190"/>
    </location>
</feature>
<keyword evidence="2" id="KW-0812">Transmembrane</keyword>
<keyword evidence="2" id="KW-1133">Transmembrane helix</keyword>
<dbReference type="EMBL" id="JAUSZV010000005">
    <property type="protein sequence ID" value="MDQ0908153.1"/>
    <property type="molecule type" value="Genomic_DNA"/>
</dbReference>
<organism evidence="3 4">
    <name type="scientific">Streptomyces canus</name>
    <dbReference type="NCBI Taxonomy" id="58343"/>
    <lineage>
        <taxon>Bacteria</taxon>
        <taxon>Bacillati</taxon>
        <taxon>Actinomycetota</taxon>
        <taxon>Actinomycetes</taxon>
        <taxon>Kitasatosporales</taxon>
        <taxon>Streptomycetaceae</taxon>
        <taxon>Streptomyces</taxon>
        <taxon>Streptomyces aurantiacus group</taxon>
    </lineage>
</organism>
<reference evidence="3" key="1">
    <citation type="submission" date="2023-07" db="EMBL/GenBank/DDBJ databases">
        <title>Comparative genomics of wheat-associated soil bacteria to identify genetic determinants of phenazine resistance.</title>
        <authorList>
            <person name="Mouncey N."/>
        </authorList>
    </citation>
    <scope>NUCLEOTIDE SEQUENCE</scope>
    <source>
        <strain evidence="3">V4I22</strain>
    </source>
</reference>
<evidence type="ECO:0000256" key="2">
    <source>
        <dbReference type="SAM" id="Phobius"/>
    </source>
</evidence>
<dbReference type="RefSeq" id="WP_306977253.1">
    <property type="nucleotide sequence ID" value="NZ_JAUSZV010000005.1"/>
</dbReference>
<dbReference type="Proteomes" id="UP001234216">
    <property type="component" value="Unassembled WGS sequence"/>
</dbReference>